<reference evidence="2" key="1">
    <citation type="submission" date="2022-11" db="EMBL/GenBank/DDBJ databases">
        <title>Isolation and characterization of PLA-degrading bacterium Massilia sp. from Antarctic soil.</title>
        <authorList>
            <person name="Sato K."/>
            <person name="Gomez-Fuentes C."/>
            <person name="Ahmad S.A."/>
            <person name="Zulkharnain A."/>
        </authorList>
    </citation>
    <scope>NUCLEOTIDE SEQUENCE</scope>
    <source>
        <strain evidence="2">N-3</strain>
    </source>
</reference>
<organism evidence="2 3">
    <name type="scientific">Massilia varians</name>
    <dbReference type="NCBI Taxonomy" id="457921"/>
    <lineage>
        <taxon>Bacteria</taxon>
        <taxon>Pseudomonadati</taxon>
        <taxon>Pseudomonadota</taxon>
        <taxon>Betaproteobacteria</taxon>
        <taxon>Burkholderiales</taxon>
        <taxon>Oxalobacteraceae</taxon>
        <taxon>Telluria group</taxon>
        <taxon>Massilia</taxon>
    </lineage>
</organism>
<evidence type="ECO:0000313" key="2">
    <source>
        <dbReference type="EMBL" id="BDT57596.1"/>
    </source>
</evidence>
<feature type="region of interest" description="Disordered" evidence="1">
    <location>
        <begin position="33"/>
        <end position="85"/>
    </location>
</feature>
<evidence type="ECO:0000256" key="1">
    <source>
        <dbReference type="SAM" id="MobiDB-lite"/>
    </source>
</evidence>
<gene>
    <name evidence="2" type="ORF">MasN3_10900</name>
</gene>
<proteinExistence type="predicted"/>
<accession>A0ABN6TBL3</accession>
<feature type="compositionally biased region" description="Gly residues" evidence="1">
    <location>
        <begin position="40"/>
        <end position="49"/>
    </location>
</feature>
<name>A0ABN6TBL3_9BURK</name>
<dbReference type="EMBL" id="AP026966">
    <property type="protein sequence ID" value="BDT57596.1"/>
    <property type="molecule type" value="Genomic_DNA"/>
</dbReference>
<sequence length="85" mass="8954">MPGTTTTGTVLFAGINANPRILKSTEVVTDIADQPPLGKGSRGCKGRVGSGMDVDGSAYRQDRDTDMYTPALSCDGTTRQKADFL</sequence>
<evidence type="ECO:0000313" key="3">
    <source>
        <dbReference type="Proteomes" id="UP001163336"/>
    </source>
</evidence>
<keyword evidence="3" id="KW-1185">Reference proteome</keyword>
<dbReference type="Proteomes" id="UP001163336">
    <property type="component" value="Chromosome"/>
</dbReference>
<protein>
    <submittedName>
        <fullName evidence="2">Uncharacterized protein</fullName>
    </submittedName>
</protein>